<dbReference type="InterPro" id="IPR014325">
    <property type="entry name" value="RNA_pol_sigma-E_actinobac"/>
</dbReference>
<evidence type="ECO:0000256" key="3">
    <source>
        <dbReference type="ARBA" id="ARBA00023082"/>
    </source>
</evidence>
<dbReference type="PANTHER" id="PTHR43133">
    <property type="entry name" value="RNA POLYMERASE ECF-TYPE SIGMA FACTO"/>
    <property type="match status" value="1"/>
</dbReference>
<comment type="similarity">
    <text evidence="1">Belongs to the sigma-70 factor family. ECF subfamily.</text>
</comment>
<dbReference type="PANTHER" id="PTHR43133:SF50">
    <property type="entry name" value="ECF RNA POLYMERASE SIGMA FACTOR SIGM"/>
    <property type="match status" value="1"/>
</dbReference>
<keyword evidence="3" id="KW-0731">Sigma factor</keyword>
<dbReference type="Gene3D" id="1.10.1740.10">
    <property type="match status" value="1"/>
</dbReference>
<dbReference type="InterPro" id="IPR013249">
    <property type="entry name" value="RNA_pol_sigma70_r4_t2"/>
</dbReference>
<dbReference type="SUPFAM" id="SSF88946">
    <property type="entry name" value="Sigma2 domain of RNA polymerase sigma factors"/>
    <property type="match status" value="1"/>
</dbReference>
<evidence type="ECO:0000256" key="4">
    <source>
        <dbReference type="ARBA" id="ARBA00023125"/>
    </source>
</evidence>
<dbReference type="NCBIfam" id="TIGR02937">
    <property type="entry name" value="sigma70-ECF"/>
    <property type="match status" value="1"/>
</dbReference>
<dbReference type="NCBIfam" id="TIGR02983">
    <property type="entry name" value="SigE-fam_strep"/>
    <property type="match status" value="1"/>
</dbReference>
<evidence type="ECO:0000256" key="1">
    <source>
        <dbReference type="ARBA" id="ARBA00010641"/>
    </source>
</evidence>
<comment type="caution">
    <text evidence="8">The sequence shown here is derived from an EMBL/GenBank/DDBJ whole genome shotgun (WGS) entry which is preliminary data.</text>
</comment>
<evidence type="ECO:0000313" key="9">
    <source>
        <dbReference type="Proteomes" id="UP000734823"/>
    </source>
</evidence>
<dbReference type="InterPro" id="IPR014284">
    <property type="entry name" value="RNA_pol_sigma-70_dom"/>
</dbReference>
<evidence type="ECO:0000313" key="8">
    <source>
        <dbReference type="EMBL" id="MBC6445598.1"/>
    </source>
</evidence>
<dbReference type="CDD" id="cd06171">
    <property type="entry name" value="Sigma70_r4"/>
    <property type="match status" value="1"/>
</dbReference>
<dbReference type="SUPFAM" id="SSF88659">
    <property type="entry name" value="Sigma3 and sigma4 domains of RNA polymerase sigma factors"/>
    <property type="match status" value="1"/>
</dbReference>
<evidence type="ECO:0000259" key="7">
    <source>
        <dbReference type="Pfam" id="PF08281"/>
    </source>
</evidence>
<keyword evidence="5" id="KW-0804">Transcription</keyword>
<dbReference type="InterPro" id="IPR007627">
    <property type="entry name" value="RNA_pol_sigma70_r2"/>
</dbReference>
<name>A0ABR7KZB5_9PSEU</name>
<dbReference type="EMBL" id="JABVED010000001">
    <property type="protein sequence ID" value="MBC6445598.1"/>
    <property type="molecule type" value="Genomic_DNA"/>
</dbReference>
<keyword evidence="4" id="KW-0238">DNA-binding</keyword>
<keyword evidence="9" id="KW-1185">Reference proteome</keyword>
<evidence type="ECO:0000256" key="5">
    <source>
        <dbReference type="ARBA" id="ARBA00023163"/>
    </source>
</evidence>
<keyword evidence="2" id="KW-0805">Transcription regulation</keyword>
<gene>
    <name evidence="8" type="ORF">GPZ80_00210</name>
</gene>
<dbReference type="Gene3D" id="1.10.10.10">
    <property type="entry name" value="Winged helix-like DNA-binding domain superfamily/Winged helix DNA-binding domain"/>
    <property type="match status" value="1"/>
</dbReference>
<feature type="domain" description="RNA polymerase sigma factor 70 region 4 type 2" evidence="7">
    <location>
        <begin position="99"/>
        <end position="152"/>
    </location>
</feature>
<feature type="domain" description="RNA polymerase sigma-70 region 2" evidence="6">
    <location>
        <begin position="12"/>
        <end position="74"/>
    </location>
</feature>
<dbReference type="InterPro" id="IPR039425">
    <property type="entry name" value="RNA_pol_sigma-70-like"/>
</dbReference>
<evidence type="ECO:0000256" key="2">
    <source>
        <dbReference type="ARBA" id="ARBA00023015"/>
    </source>
</evidence>
<dbReference type="InterPro" id="IPR036388">
    <property type="entry name" value="WH-like_DNA-bd_sf"/>
</dbReference>
<proteinExistence type="inferred from homology"/>
<organism evidence="8 9">
    <name type="scientific">Actinokineospora xionganensis</name>
    <dbReference type="NCBI Taxonomy" id="2684470"/>
    <lineage>
        <taxon>Bacteria</taxon>
        <taxon>Bacillati</taxon>
        <taxon>Actinomycetota</taxon>
        <taxon>Actinomycetes</taxon>
        <taxon>Pseudonocardiales</taxon>
        <taxon>Pseudonocardiaceae</taxon>
        <taxon>Actinokineospora</taxon>
    </lineage>
</organism>
<dbReference type="InterPro" id="IPR013325">
    <property type="entry name" value="RNA_pol_sigma_r2"/>
</dbReference>
<dbReference type="Proteomes" id="UP000734823">
    <property type="component" value="Unassembled WGS sequence"/>
</dbReference>
<dbReference type="Pfam" id="PF04542">
    <property type="entry name" value="Sigma70_r2"/>
    <property type="match status" value="1"/>
</dbReference>
<reference evidence="8 9" key="1">
    <citation type="submission" date="2020-06" db="EMBL/GenBank/DDBJ databases">
        <title>Actinokineospora xiongansis sp. nov., isolated from soil of Baiyangdian.</title>
        <authorList>
            <person name="Zhang X."/>
        </authorList>
    </citation>
    <scope>NUCLEOTIDE SEQUENCE [LARGE SCALE GENOMIC DNA]</scope>
    <source>
        <strain evidence="8 9">HBU206404</strain>
    </source>
</reference>
<dbReference type="InterPro" id="IPR013324">
    <property type="entry name" value="RNA_pol_sigma_r3/r4-like"/>
</dbReference>
<evidence type="ECO:0000259" key="6">
    <source>
        <dbReference type="Pfam" id="PF04542"/>
    </source>
</evidence>
<dbReference type="Pfam" id="PF08281">
    <property type="entry name" value="Sigma70_r4_2"/>
    <property type="match status" value="1"/>
</dbReference>
<dbReference type="RefSeq" id="WP_187217677.1">
    <property type="nucleotide sequence ID" value="NZ_JABVED010000001.1"/>
</dbReference>
<protein>
    <submittedName>
        <fullName evidence="8">SigE family RNA polymerase sigma factor</fullName>
    </submittedName>
</protein>
<sequence length="164" mass="18353">MGRRDADFVEFVQAASGRLLHAAYLLTSDRHYAEDVVQTALARSYAAWSRIRDDDAYGYARRIMVNHVIDRWRRPVREHSTEEVPEQAVAGGEAVVVEREWLMDMLDGLTARERAVVVLRHYFDLPEAAVATELNVSLGTVKSTNARALSKLRTTVAAPNGGSR</sequence>
<accession>A0ABR7KZB5</accession>